<dbReference type="STRING" id="522306.CAP2UW1_0296"/>
<protein>
    <recommendedName>
        <fullName evidence="7">Glutamyl-Q tRNA(Asp) synthetase</fullName>
        <shortName evidence="7">Glu-Q-RSs</shortName>
        <ecNumber evidence="7">6.1.1.-</ecNumber>
    </recommendedName>
</protein>
<dbReference type="NCBIfam" id="TIGR03838">
    <property type="entry name" value="queuosine_YadB"/>
    <property type="match status" value="1"/>
</dbReference>
<evidence type="ECO:0000259" key="9">
    <source>
        <dbReference type="Pfam" id="PF00749"/>
    </source>
</evidence>
<dbReference type="PRINTS" id="PR00987">
    <property type="entry name" value="TRNASYNTHGLU"/>
</dbReference>
<name>C7RK62_ACCRE</name>
<dbReference type="InterPro" id="IPR000924">
    <property type="entry name" value="Glu/Gln-tRNA-synth"/>
</dbReference>
<dbReference type="FunFam" id="3.40.50.620:FF:000093">
    <property type="entry name" value="Glutamyl-Q tRNA(Asp) synthetase"/>
    <property type="match status" value="1"/>
</dbReference>
<dbReference type="Pfam" id="PF00749">
    <property type="entry name" value="tRNA-synt_1c"/>
    <property type="match status" value="2"/>
</dbReference>
<dbReference type="GO" id="GO:0004818">
    <property type="term" value="F:glutamate-tRNA ligase activity"/>
    <property type="evidence" value="ECO:0007669"/>
    <property type="project" value="TreeGrafter"/>
</dbReference>
<dbReference type="InterPro" id="IPR014729">
    <property type="entry name" value="Rossmann-like_a/b/a_fold"/>
</dbReference>
<feature type="domain" description="Glutamyl/glutaminyl-tRNA synthetase class Ib catalytic" evidence="9">
    <location>
        <begin position="16"/>
        <end position="118"/>
    </location>
</feature>
<evidence type="ECO:0000256" key="3">
    <source>
        <dbReference type="ARBA" id="ARBA00022741"/>
    </source>
</evidence>
<dbReference type="GO" id="GO:0006424">
    <property type="term" value="P:glutamyl-tRNA aminoacylation"/>
    <property type="evidence" value="ECO:0007669"/>
    <property type="project" value="InterPro"/>
</dbReference>
<feature type="domain" description="Glutamyl/glutaminyl-tRNA synthetase class Ib catalytic" evidence="9">
    <location>
        <begin position="150"/>
        <end position="256"/>
    </location>
</feature>
<dbReference type="InterPro" id="IPR020058">
    <property type="entry name" value="Glu/Gln-tRNA-synth_Ib_cat-dom"/>
</dbReference>
<feature type="short sequence motif" description="'HIGH' region" evidence="7">
    <location>
        <begin position="21"/>
        <end position="31"/>
    </location>
</feature>
<evidence type="ECO:0000256" key="6">
    <source>
        <dbReference type="ARBA" id="ARBA00023146"/>
    </source>
</evidence>
<dbReference type="GO" id="GO:0008270">
    <property type="term" value="F:zinc ion binding"/>
    <property type="evidence" value="ECO:0007669"/>
    <property type="project" value="UniProtKB-UniRule"/>
</dbReference>
<comment type="cofactor">
    <cofactor evidence="7">
        <name>Zn(2+)</name>
        <dbReference type="ChEBI" id="CHEBI:29105"/>
    </cofactor>
    <text evidence="7">Binds 1 zinc ion per subunit.</text>
</comment>
<keyword evidence="8" id="KW-0648">Protein biosynthesis</keyword>
<feature type="binding site" evidence="7">
    <location>
        <position position="208"/>
    </location>
    <ligand>
        <name>L-glutamate</name>
        <dbReference type="ChEBI" id="CHEBI:29985"/>
    </ligand>
</feature>
<evidence type="ECO:0000256" key="5">
    <source>
        <dbReference type="ARBA" id="ARBA00022840"/>
    </source>
</evidence>
<keyword evidence="5 7" id="KW-0067">ATP-binding</keyword>
<keyword evidence="3 7" id="KW-0547">Nucleotide-binding</keyword>
<evidence type="ECO:0000256" key="8">
    <source>
        <dbReference type="RuleBase" id="RU363037"/>
    </source>
</evidence>
<accession>C7RK62</accession>
<reference evidence="10" key="2">
    <citation type="submission" date="2009-09" db="EMBL/GenBank/DDBJ databases">
        <title>Complete sequence of chromosome of Candidatus Accumulibacter phosphatis clade IIA str. UW-1.</title>
        <authorList>
            <consortium name="US DOE Joint Genome Institute"/>
            <person name="Martin H.G."/>
            <person name="Ivanova N."/>
            <person name="Kunin V."/>
            <person name="Warnecke F."/>
            <person name="Barry K."/>
            <person name="He S."/>
            <person name="Salamov A."/>
            <person name="Szeto E."/>
            <person name="Dalin E."/>
            <person name="Pangilinan J.L."/>
            <person name="Lapidus A."/>
            <person name="Lowry S."/>
            <person name="Kyrpides N.C."/>
            <person name="McMahon K.D."/>
            <person name="Hugenholtz P."/>
        </authorList>
    </citation>
    <scope>NUCLEOTIDE SEQUENCE [LARGE SCALE GENOMIC DNA]</scope>
    <source>
        <strain evidence="10">UW-1</strain>
    </source>
</reference>
<reference evidence="10" key="1">
    <citation type="submission" date="2009-08" db="EMBL/GenBank/DDBJ databases">
        <authorList>
            <consortium name="US DOE Joint Genome Institute"/>
            <person name="Lucas S."/>
            <person name="Copeland A."/>
            <person name="Lapidus A."/>
            <person name="Glavina del Rio T."/>
            <person name="Dalin E."/>
            <person name="Tice H."/>
            <person name="Bruce D."/>
            <person name="Barry K."/>
            <person name="Pitluck S."/>
            <person name="Lowry S."/>
            <person name="Larimer F."/>
            <person name="Land M."/>
            <person name="Hauser L."/>
            <person name="Kyrpides N."/>
            <person name="Ivanova N."/>
            <person name="McMahon K.D."/>
            <person name="Hugenholtz P."/>
        </authorList>
    </citation>
    <scope>NUCLEOTIDE SEQUENCE</scope>
    <source>
        <strain evidence="10">UW-1</strain>
    </source>
</reference>
<proteinExistence type="inferred from homology"/>
<feature type="binding site" evidence="7">
    <location>
        <position position="132"/>
    </location>
    <ligand>
        <name>Zn(2+)</name>
        <dbReference type="ChEBI" id="CHEBI:29105"/>
    </ligand>
</feature>
<keyword evidence="1 7" id="KW-0436">Ligase</keyword>
<dbReference type="AlphaFoldDB" id="C7RK62"/>
<dbReference type="InterPro" id="IPR049940">
    <property type="entry name" value="GluQ/Sye"/>
</dbReference>
<dbReference type="PANTHER" id="PTHR43311:SF1">
    <property type="entry name" value="GLUTAMYL-Q TRNA(ASP) SYNTHETASE"/>
    <property type="match status" value="1"/>
</dbReference>
<comment type="similarity">
    <text evidence="7">Belongs to the class-I aminoacyl-tRNA synthetase family. GluQ subfamily.</text>
</comment>
<comment type="function">
    <text evidence="7">Catalyzes the tRNA-independent activation of glutamate in presence of ATP and the subsequent transfer of glutamate onto a tRNA(Asp). Glutamate is transferred on the 2-amino-5-(4,5-dihydroxy-2-cyclopenten-1-yl) moiety of the queuosine in the wobble position of the QUC anticodon.</text>
</comment>
<dbReference type="Gene3D" id="3.40.50.620">
    <property type="entry name" value="HUPs"/>
    <property type="match status" value="1"/>
</dbReference>
<dbReference type="EMBL" id="CP001715">
    <property type="protein sequence ID" value="ACV33653.1"/>
    <property type="molecule type" value="Genomic_DNA"/>
</dbReference>
<dbReference type="HAMAP" id="MF_01428">
    <property type="entry name" value="Glu_Q_tRNA_synth"/>
    <property type="match status" value="1"/>
</dbReference>
<dbReference type="NCBIfam" id="NF004314">
    <property type="entry name" value="PRK05710.1-3"/>
    <property type="match status" value="1"/>
</dbReference>
<dbReference type="OrthoDB" id="9807503at2"/>
<dbReference type="PANTHER" id="PTHR43311">
    <property type="entry name" value="GLUTAMATE--TRNA LIGASE"/>
    <property type="match status" value="1"/>
</dbReference>
<feature type="binding site" evidence="7">
    <location>
        <position position="54"/>
    </location>
    <ligand>
        <name>L-glutamate</name>
        <dbReference type="ChEBI" id="CHEBI:29985"/>
    </ligand>
</feature>
<evidence type="ECO:0000256" key="1">
    <source>
        <dbReference type="ARBA" id="ARBA00022598"/>
    </source>
</evidence>
<organism evidence="10">
    <name type="scientific">Accumulibacter regalis</name>
    <dbReference type="NCBI Taxonomy" id="522306"/>
    <lineage>
        <taxon>Bacteria</taxon>
        <taxon>Pseudomonadati</taxon>
        <taxon>Pseudomonadota</taxon>
        <taxon>Betaproteobacteria</taxon>
        <taxon>Candidatus Accumulibacter</taxon>
    </lineage>
</organism>
<evidence type="ECO:0000256" key="2">
    <source>
        <dbReference type="ARBA" id="ARBA00022723"/>
    </source>
</evidence>
<evidence type="ECO:0000256" key="7">
    <source>
        <dbReference type="HAMAP-Rule" id="MF_01428"/>
    </source>
</evidence>
<dbReference type="InterPro" id="IPR022380">
    <property type="entry name" value="Glu-Q_tRNA(Asp)_Synthase"/>
</dbReference>
<evidence type="ECO:0000256" key="4">
    <source>
        <dbReference type="ARBA" id="ARBA00022833"/>
    </source>
</evidence>
<keyword evidence="6 7" id="KW-0030">Aminoacyl-tRNA synthetase</keyword>
<feature type="binding site" evidence="7">
    <location>
        <position position="110"/>
    </location>
    <ligand>
        <name>Zn(2+)</name>
        <dbReference type="ChEBI" id="CHEBI:29105"/>
    </ligand>
</feature>
<dbReference type="SUPFAM" id="SSF52374">
    <property type="entry name" value="Nucleotidylyl transferase"/>
    <property type="match status" value="1"/>
</dbReference>
<feature type="binding site" evidence="7">
    <location>
        <position position="112"/>
    </location>
    <ligand>
        <name>Zn(2+)</name>
        <dbReference type="ChEBI" id="CHEBI:29105"/>
    </ligand>
</feature>
<dbReference type="EC" id="6.1.1.-" evidence="7"/>
<dbReference type="NCBIfam" id="NF004313">
    <property type="entry name" value="PRK05710.1-2"/>
    <property type="match status" value="1"/>
</dbReference>
<dbReference type="GO" id="GO:0005829">
    <property type="term" value="C:cytosol"/>
    <property type="evidence" value="ECO:0007669"/>
    <property type="project" value="TreeGrafter"/>
</dbReference>
<dbReference type="GO" id="GO:0005524">
    <property type="term" value="F:ATP binding"/>
    <property type="evidence" value="ECO:0007669"/>
    <property type="project" value="UniProtKB-KW"/>
</dbReference>
<feature type="binding site" evidence="7">
    <location>
        <begin position="18"/>
        <end position="22"/>
    </location>
    <ligand>
        <name>L-glutamate</name>
        <dbReference type="ChEBI" id="CHEBI:29985"/>
    </ligand>
</feature>
<feature type="short sequence motif" description="'KMSKS' region" evidence="7">
    <location>
        <begin position="246"/>
        <end position="250"/>
    </location>
</feature>
<dbReference type="GO" id="GO:0006400">
    <property type="term" value="P:tRNA modification"/>
    <property type="evidence" value="ECO:0007669"/>
    <property type="project" value="InterPro"/>
</dbReference>
<evidence type="ECO:0000313" key="10">
    <source>
        <dbReference type="EMBL" id="ACV33653.1"/>
    </source>
</evidence>
<feature type="binding site" evidence="7">
    <location>
        <position position="190"/>
    </location>
    <ligand>
        <name>L-glutamate</name>
        <dbReference type="ChEBI" id="CHEBI:29985"/>
    </ligand>
</feature>
<feature type="binding site" evidence="7">
    <location>
        <position position="136"/>
    </location>
    <ligand>
        <name>Zn(2+)</name>
        <dbReference type="ChEBI" id="CHEBI:29105"/>
    </ligand>
</feature>
<dbReference type="eggNOG" id="COG0008">
    <property type="taxonomic scope" value="Bacteria"/>
</dbReference>
<gene>
    <name evidence="7" type="primary">gluQ</name>
    <name evidence="10" type="ordered locus">CAP2UW1_0296</name>
</gene>
<feature type="binding site" evidence="7">
    <location>
        <position position="249"/>
    </location>
    <ligand>
        <name>ATP</name>
        <dbReference type="ChEBI" id="CHEBI:30616"/>
    </ligand>
</feature>
<keyword evidence="4 7" id="KW-0862">Zinc</keyword>
<keyword evidence="2 7" id="KW-0479">Metal-binding</keyword>
<dbReference type="HOGENOM" id="CLU_015768_0_1_4"/>
<dbReference type="KEGG" id="app:CAP2UW1_0296"/>
<sequence>MSLSRPIADPALGRYRGRFAPSPTGPLHFGSLVAAVGSYLDARASGGDWLLRIEDVDQPRTLPGAADAILRTLEGFGFEWDGEVLVQSRRLDLYRAALVDRQVSGDVYACACSRREIAANSPPAAVDGGLVYPGICRNGLAVGRTPRAWRMRVADCEIAFDDRVQGHVGQNLERAIGDFVLLRADGQFAYQLAVVVDDAAQGVTEIVRGVDLLESTPRQIWLQQRLGLPTPRYAHLPIVTNAAGEKLSKQTRAAAVDPAAGSAPLAAALGFLGHAVPQDLGRAPLADFWRWAIAAWSIERVPRGRREYRAAPATQGLRP</sequence>